<dbReference type="InterPro" id="IPR038538">
    <property type="entry name" value="MTERF_sf"/>
</dbReference>
<keyword evidence="4" id="KW-0732">Signal</keyword>
<dbReference type="GO" id="GO:0003676">
    <property type="term" value="F:nucleic acid binding"/>
    <property type="evidence" value="ECO:0007669"/>
    <property type="project" value="InterPro"/>
</dbReference>
<sequence>MGFNHLQTIFLLAVKTLASMTESNWRKKMDVYKRWGWSEDQFRKAFRKSPICMKASEKKIMAVMNFLVNEMDYNSSCVAENPIVFTCSLEGRIIPRCSVIRVLVSRGLIKKHISLSTLKTMVDESFLEKFVKKYKEEVPGVMKVFKATSNVNTFDSSSFGVSYLINSCGLSESEAITASKKINFKTTSNPDSVLTLLKTYGFTESHISKIINREPSILLSKPDKTLKPKLDFFKSKGLFEHDLTSFISRSPRLLTRCLKKEIVPSFDTLRSVVQSDENVTKMMKRNPRIINTDQVKRVVVNVELLRNEGVPETNIRKGLTAQPRAFTVNGFKENLEKVKDMGFDNLQATFLVAVHILSSMTEVNWRKKMDVYKRWGWSEVQVQRAFRKSPTCMRASEEKIMAVMNFLVNDMGYDSSSIAEYAAVVNYSLKQRVMPRCSVIRILVFRGLIKENIPISSLSVMVDKSFLERFVKKYEEQVPGVMKSRFVGKIQDKPKNEVGCLSYEFFAMRVQMVHFWIRQKPDDIKYSTFCFCLVSYGVKHEEDSNF</sequence>
<keyword evidence="2" id="KW-0805">Transcription regulation</keyword>
<evidence type="ECO:0000313" key="6">
    <source>
        <dbReference type="Proteomes" id="UP000316621"/>
    </source>
</evidence>
<dbReference type="Proteomes" id="UP000316621">
    <property type="component" value="Chromosome 11"/>
</dbReference>
<dbReference type="PANTHER" id="PTHR13068">
    <property type="entry name" value="CGI-12 PROTEIN-RELATED"/>
    <property type="match status" value="1"/>
</dbReference>
<organism evidence="5 6">
    <name type="scientific">Papaver somniferum</name>
    <name type="common">Opium poppy</name>
    <dbReference type="NCBI Taxonomy" id="3469"/>
    <lineage>
        <taxon>Eukaryota</taxon>
        <taxon>Viridiplantae</taxon>
        <taxon>Streptophyta</taxon>
        <taxon>Embryophyta</taxon>
        <taxon>Tracheophyta</taxon>
        <taxon>Spermatophyta</taxon>
        <taxon>Magnoliopsida</taxon>
        <taxon>Ranunculales</taxon>
        <taxon>Papaveraceae</taxon>
        <taxon>Papaveroideae</taxon>
        <taxon>Papaver</taxon>
    </lineage>
</organism>
<name>A0A4Y7LD84_PAPSO</name>
<evidence type="ECO:0000256" key="3">
    <source>
        <dbReference type="ARBA" id="ARBA00022946"/>
    </source>
</evidence>
<keyword evidence="2" id="KW-0806">Transcription termination</keyword>
<comment type="similarity">
    <text evidence="1">Belongs to the mTERF family.</text>
</comment>
<feature type="signal peptide" evidence="4">
    <location>
        <begin position="1"/>
        <end position="18"/>
    </location>
</feature>
<protein>
    <submittedName>
        <fullName evidence="5">Uncharacterized protein</fullName>
    </submittedName>
</protein>
<keyword evidence="2" id="KW-0804">Transcription</keyword>
<dbReference type="EMBL" id="CM010725">
    <property type="protein sequence ID" value="RZC82159.1"/>
    <property type="molecule type" value="Genomic_DNA"/>
</dbReference>
<dbReference type="Gramene" id="RZC82159">
    <property type="protein sequence ID" value="RZC82159"/>
    <property type="gene ID" value="C5167_044960"/>
</dbReference>
<dbReference type="Pfam" id="PF02536">
    <property type="entry name" value="mTERF"/>
    <property type="match status" value="2"/>
</dbReference>
<keyword evidence="6" id="KW-1185">Reference proteome</keyword>
<dbReference type="PANTHER" id="PTHR13068:SF166">
    <property type="entry name" value="TRANSCRIPTION TERMINATION FACTOR MTERF15, MITOCHONDRIAL-LIKE"/>
    <property type="match status" value="1"/>
</dbReference>
<evidence type="ECO:0000313" key="5">
    <source>
        <dbReference type="EMBL" id="RZC82159.1"/>
    </source>
</evidence>
<dbReference type="OMA" id="WCMIYSE"/>
<feature type="chain" id="PRO_5021433397" evidence="4">
    <location>
        <begin position="19"/>
        <end position="546"/>
    </location>
</feature>
<proteinExistence type="inferred from homology"/>
<dbReference type="AlphaFoldDB" id="A0A4Y7LD84"/>
<dbReference type="FunFam" id="1.25.70.10:FF:000001">
    <property type="entry name" value="Mitochondrial transcription termination factor-like"/>
    <property type="match status" value="2"/>
</dbReference>
<reference evidence="5 6" key="1">
    <citation type="journal article" date="2018" name="Science">
        <title>The opium poppy genome and morphinan production.</title>
        <authorList>
            <person name="Guo L."/>
            <person name="Winzer T."/>
            <person name="Yang X."/>
            <person name="Li Y."/>
            <person name="Ning Z."/>
            <person name="He Z."/>
            <person name="Teodor R."/>
            <person name="Lu Y."/>
            <person name="Bowser T.A."/>
            <person name="Graham I.A."/>
            <person name="Ye K."/>
        </authorList>
    </citation>
    <scope>NUCLEOTIDE SEQUENCE [LARGE SCALE GENOMIC DNA]</scope>
    <source>
        <strain evidence="6">cv. HN1</strain>
        <tissue evidence="5">Leaves</tissue>
    </source>
</reference>
<evidence type="ECO:0000256" key="2">
    <source>
        <dbReference type="ARBA" id="ARBA00022472"/>
    </source>
</evidence>
<keyword evidence="3" id="KW-0809">Transit peptide</keyword>
<dbReference type="GO" id="GO:0006353">
    <property type="term" value="P:DNA-templated transcription termination"/>
    <property type="evidence" value="ECO:0007669"/>
    <property type="project" value="UniProtKB-KW"/>
</dbReference>
<accession>A0A4Y7LD84</accession>
<evidence type="ECO:0000256" key="4">
    <source>
        <dbReference type="SAM" id="SignalP"/>
    </source>
</evidence>
<dbReference type="Gene3D" id="1.25.70.10">
    <property type="entry name" value="Transcription termination factor 3, mitochondrial"/>
    <property type="match status" value="2"/>
</dbReference>
<evidence type="ECO:0000256" key="1">
    <source>
        <dbReference type="ARBA" id="ARBA00007692"/>
    </source>
</evidence>
<gene>
    <name evidence="5" type="ORF">C5167_044960</name>
</gene>
<dbReference type="InterPro" id="IPR003690">
    <property type="entry name" value="MTERF"/>
</dbReference>
<dbReference type="SMART" id="SM00733">
    <property type="entry name" value="Mterf"/>
    <property type="match status" value="9"/>
</dbReference>